<comment type="similarity">
    <text evidence="1 3">Belongs to the thiolase-like superfamily. Beta-ketoacyl-ACP synthases family.</text>
</comment>
<dbReference type="GO" id="GO:0005829">
    <property type="term" value="C:cytosol"/>
    <property type="evidence" value="ECO:0007669"/>
    <property type="project" value="TreeGrafter"/>
</dbReference>
<evidence type="ECO:0000259" key="4">
    <source>
        <dbReference type="PROSITE" id="PS52004"/>
    </source>
</evidence>
<dbReference type="InterPro" id="IPR016039">
    <property type="entry name" value="Thiolase-like"/>
</dbReference>
<dbReference type="GO" id="GO:0006633">
    <property type="term" value="P:fatty acid biosynthetic process"/>
    <property type="evidence" value="ECO:0007669"/>
    <property type="project" value="TreeGrafter"/>
</dbReference>
<sequence length="384" mass="40834">MQQPISISGISSVSALGSSSEAVWNSYILGAPLFKKKRIGEAQYWISEIDINTENLLDALIRDQPAYRKLDRSVLLAILCAKAGLNPENHSGNIGINIGSSRGATSLFESYHKEFLENGSVSAFTSPTTTLGNISSWVGQELGIDGFASGHSVTCSTALHGLLNGIAWLQAGMADTFVAGGSEAALTPFTLAQMQALKLYTTSENSMACESMRFQKKKNSMVLGEGAAVAILERDISEKSQAVITGYGCATEALSHNSSITENATCFQKSMKMALDNAGLETVDAVILHAPGTVKGDLAEKNAIDAVFGRTLPLLTSNKWMLGHTFGASGMMSLEMAVLMIAHNTFVENPFYENARHLPEVLKTVMVNAVGFGGNAVSIIISKP</sequence>
<evidence type="ECO:0000313" key="6">
    <source>
        <dbReference type="Proteomes" id="UP000238442"/>
    </source>
</evidence>
<dbReference type="InterPro" id="IPR014031">
    <property type="entry name" value="Ketoacyl_synth_C"/>
</dbReference>
<dbReference type="EMBL" id="CP027062">
    <property type="protein sequence ID" value="AVI50831.1"/>
    <property type="molecule type" value="Genomic_DNA"/>
</dbReference>
<name>A0A2S0HVW4_9FLAO</name>
<dbReference type="RefSeq" id="WP_105215963.1">
    <property type="nucleotide sequence ID" value="NZ_CP027062.1"/>
</dbReference>
<dbReference type="Pfam" id="PF02801">
    <property type="entry name" value="Ketoacyl-synt_C"/>
    <property type="match status" value="1"/>
</dbReference>
<keyword evidence="6" id="KW-1185">Reference proteome</keyword>
<dbReference type="KEGG" id="aue:C5O00_06455"/>
<keyword evidence="2 3" id="KW-0808">Transferase</keyword>
<dbReference type="PROSITE" id="PS52004">
    <property type="entry name" value="KS3_2"/>
    <property type="match status" value="1"/>
</dbReference>
<evidence type="ECO:0000256" key="1">
    <source>
        <dbReference type="ARBA" id="ARBA00008467"/>
    </source>
</evidence>
<evidence type="ECO:0000256" key="3">
    <source>
        <dbReference type="RuleBase" id="RU003694"/>
    </source>
</evidence>
<proteinExistence type="inferred from homology"/>
<reference evidence="5 6" key="1">
    <citation type="submission" date="2018-02" db="EMBL/GenBank/DDBJ databases">
        <title>Genomic analysis of the strain RR4-38 isolated from a seawater recirculating aquaculture system.</title>
        <authorList>
            <person name="Kim Y.-S."/>
            <person name="Jang Y.H."/>
            <person name="Kim K.-H."/>
        </authorList>
    </citation>
    <scope>NUCLEOTIDE SEQUENCE [LARGE SCALE GENOMIC DNA]</scope>
    <source>
        <strain evidence="5 6">RR4-38</strain>
    </source>
</reference>
<dbReference type="InterPro" id="IPR000794">
    <property type="entry name" value="Beta-ketoacyl_synthase"/>
</dbReference>
<feature type="domain" description="Ketosynthase family 3 (KS3)" evidence="4">
    <location>
        <begin position="2"/>
        <end position="383"/>
    </location>
</feature>
<dbReference type="InterPro" id="IPR020841">
    <property type="entry name" value="PKS_Beta-ketoAc_synthase_dom"/>
</dbReference>
<evidence type="ECO:0000313" key="5">
    <source>
        <dbReference type="EMBL" id="AVI50831.1"/>
    </source>
</evidence>
<dbReference type="GO" id="GO:0004315">
    <property type="term" value="F:3-oxoacyl-[acyl-carrier-protein] synthase activity"/>
    <property type="evidence" value="ECO:0007669"/>
    <property type="project" value="TreeGrafter"/>
</dbReference>
<dbReference type="AlphaFoldDB" id="A0A2S0HVW4"/>
<dbReference type="PANTHER" id="PTHR11712">
    <property type="entry name" value="POLYKETIDE SYNTHASE-RELATED"/>
    <property type="match status" value="1"/>
</dbReference>
<dbReference type="Gene3D" id="3.40.47.10">
    <property type="match status" value="1"/>
</dbReference>
<dbReference type="OrthoDB" id="1141849at2"/>
<gene>
    <name evidence="5" type="ORF">C5O00_06455</name>
</gene>
<dbReference type="Proteomes" id="UP000238442">
    <property type="component" value="Chromosome"/>
</dbReference>
<protein>
    <submittedName>
        <fullName evidence="5">Beta-ketoacyl synthase</fullName>
    </submittedName>
</protein>
<dbReference type="Pfam" id="PF00109">
    <property type="entry name" value="ketoacyl-synt"/>
    <property type="match status" value="1"/>
</dbReference>
<dbReference type="SUPFAM" id="SSF53901">
    <property type="entry name" value="Thiolase-like"/>
    <property type="match status" value="1"/>
</dbReference>
<evidence type="ECO:0000256" key="2">
    <source>
        <dbReference type="ARBA" id="ARBA00022679"/>
    </source>
</evidence>
<accession>A0A2S0HVW4</accession>
<organism evidence="5 6">
    <name type="scientific">Pukyongia salina</name>
    <dbReference type="NCBI Taxonomy" id="2094025"/>
    <lineage>
        <taxon>Bacteria</taxon>
        <taxon>Pseudomonadati</taxon>
        <taxon>Bacteroidota</taxon>
        <taxon>Flavobacteriia</taxon>
        <taxon>Flavobacteriales</taxon>
        <taxon>Flavobacteriaceae</taxon>
        <taxon>Pukyongia</taxon>
    </lineage>
</organism>
<dbReference type="InterPro" id="IPR014030">
    <property type="entry name" value="Ketoacyl_synth_N"/>
</dbReference>
<dbReference type="PANTHER" id="PTHR11712:SF336">
    <property type="entry name" value="3-OXOACYL-[ACYL-CARRIER-PROTEIN] SYNTHASE, MITOCHONDRIAL"/>
    <property type="match status" value="1"/>
</dbReference>
<dbReference type="SMART" id="SM00825">
    <property type="entry name" value="PKS_KS"/>
    <property type="match status" value="1"/>
</dbReference>